<protein>
    <submittedName>
        <fullName evidence="1">Uncharacterized protein</fullName>
    </submittedName>
</protein>
<organism evidence="1 3">
    <name type="scientific">Listeria booriae</name>
    <dbReference type="NCBI Taxonomy" id="1552123"/>
    <lineage>
        <taxon>Bacteria</taxon>
        <taxon>Bacillati</taxon>
        <taxon>Bacillota</taxon>
        <taxon>Bacilli</taxon>
        <taxon>Bacillales</taxon>
        <taxon>Listeriaceae</taxon>
        <taxon>Listeria</taxon>
    </lineage>
</organism>
<evidence type="ECO:0000313" key="3">
    <source>
        <dbReference type="Proteomes" id="UP000539064"/>
    </source>
</evidence>
<evidence type="ECO:0000313" key="2">
    <source>
        <dbReference type="EMBL" id="MBC1798000.1"/>
    </source>
</evidence>
<dbReference type="AlphaFoldDB" id="A0A7X0Y003"/>
<proteinExistence type="predicted"/>
<dbReference type="Proteomes" id="UP000539064">
    <property type="component" value="Unassembled WGS sequence"/>
</dbReference>
<evidence type="ECO:0000313" key="1">
    <source>
        <dbReference type="EMBL" id="MBC1794481.1"/>
    </source>
</evidence>
<gene>
    <name evidence="1" type="ORF">HCA52_13700</name>
    <name evidence="2" type="ORF">HCA55_14790</name>
</gene>
<dbReference type="RefSeq" id="WP_185492064.1">
    <property type="nucleotide sequence ID" value="NZ_JAARVC010000007.1"/>
</dbReference>
<comment type="caution">
    <text evidence="1">The sequence shown here is derived from an EMBL/GenBank/DDBJ whole genome shotgun (WGS) entry which is preliminary data.</text>
</comment>
<accession>A0A7X0Y003</accession>
<dbReference type="Proteomes" id="UP000548082">
    <property type="component" value="Unassembled WGS sequence"/>
</dbReference>
<reference evidence="3 4" key="1">
    <citation type="submission" date="2020-03" db="EMBL/GenBank/DDBJ databases">
        <title>Soil Listeria distribution.</title>
        <authorList>
            <person name="Liao J."/>
            <person name="Wiedmann M."/>
        </authorList>
    </citation>
    <scope>NUCLEOTIDE SEQUENCE [LARGE SCALE GENOMIC DNA]</scope>
    <source>
        <strain evidence="1 3">FSL L7-0978</strain>
        <strain evidence="2 4">FSL L7-0990</strain>
    </source>
</reference>
<dbReference type="EMBL" id="JAARVD010000008">
    <property type="protein sequence ID" value="MBC1798000.1"/>
    <property type="molecule type" value="Genomic_DNA"/>
</dbReference>
<evidence type="ECO:0000313" key="4">
    <source>
        <dbReference type="Proteomes" id="UP000548082"/>
    </source>
</evidence>
<name>A0A7X0Y003_9LIST</name>
<sequence>MKNTLQIKVDKAEMLIQITKLKVYLNQVSLLIQEIDYLVNELEKAIIADECEECNIIDFNDILINHNASSGIKSAIVVDPNGVARLVPNSITNKQEEENSSNMLQLIMDLLIN</sequence>
<dbReference type="EMBL" id="JAARVG010000014">
    <property type="protein sequence ID" value="MBC1794481.1"/>
    <property type="molecule type" value="Genomic_DNA"/>
</dbReference>